<dbReference type="AlphaFoldDB" id="A0A931H747"/>
<protein>
    <recommendedName>
        <fullName evidence="5">Lipoprotein</fullName>
    </recommendedName>
</protein>
<keyword evidence="4" id="KW-1185">Reference proteome</keyword>
<evidence type="ECO:0008006" key="5">
    <source>
        <dbReference type="Google" id="ProtNLM"/>
    </source>
</evidence>
<feature type="region of interest" description="Disordered" evidence="1">
    <location>
        <begin position="49"/>
        <end position="144"/>
    </location>
</feature>
<evidence type="ECO:0000256" key="1">
    <source>
        <dbReference type="SAM" id="MobiDB-lite"/>
    </source>
</evidence>
<feature type="signal peptide" evidence="2">
    <location>
        <begin position="1"/>
        <end position="22"/>
    </location>
</feature>
<keyword evidence="2" id="KW-0732">Signal</keyword>
<dbReference type="RefSeq" id="WP_196987383.1">
    <property type="nucleotide sequence ID" value="NZ_JADWYS010000001.1"/>
</dbReference>
<gene>
    <name evidence="3" type="ORF">I5803_16315</name>
</gene>
<dbReference type="PROSITE" id="PS51257">
    <property type="entry name" value="PROKAR_LIPOPROTEIN"/>
    <property type="match status" value="1"/>
</dbReference>
<dbReference type="Proteomes" id="UP000651050">
    <property type="component" value="Unassembled WGS sequence"/>
</dbReference>
<proteinExistence type="predicted"/>
<evidence type="ECO:0000313" key="4">
    <source>
        <dbReference type="Proteomes" id="UP000651050"/>
    </source>
</evidence>
<accession>A0A931H747</accession>
<feature type="compositionally biased region" description="Polar residues" evidence="1">
    <location>
        <begin position="109"/>
        <end position="129"/>
    </location>
</feature>
<reference evidence="3" key="1">
    <citation type="submission" date="2020-11" db="EMBL/GenBank/DDBJ databases">
        <title>Bacterial whole genome sequence for Caenimonas sp. DR4.4.</title>
        <authorList>
            <person name="Le V."/>
            <person name="Ko S.-R."/>
            <person name="Ahn C.-Y."/>
            <person name="Oh H.-M."/>
        </authorList>
    </citation>
    <scope>NUCLEOTIDE SEQUENCE</scope>
    <source>
        <strain evidence="3">DR4.4</strain>
    </source>
</reference>
<evidence type="ECO:0000313" key="3">
    <source>
        <dbReference type="EMBL" id="MBG9389595.1"/>
    </source>
</evidence>
<organism evidence="3 4">
    <name type="scientific">Caenimonas aquaedulcis</name>
    <dbReference type="NCBI Taxonomy" id="2793270"/>
    <lineage>
        <taxon>Bacteria</taxon>
        <taxon>Pseudomonadati</taxon>
        <taxon>Pseudomonadota</taxon>
        <taxon>Betaproteobacteria</taxon>
        <taxon>Burkholderiales</taxon>
        <taxon>Comamonadaceae</taxon>
        <taxon>Caenimonas</taxon>
    </lineage>
</organism>
<comment type="caution">
    <text evidence="3">The sequence shown here is derived from an EMBL/GenBank/DDBJ whole genome shotgun (WGS) entry which is preliminary data.</text>
</comment>
<sequence>MQNIKIPALLTALALSCGVAFAQTSAQPQTGSTSDFSIAKGNRVDGTAAKTRADGATMGNKAQDTTASAGTTTASSGDTMTNKARHTAHKAKVHAKKAGHKAKRVAMNESGSDTRSMGASGSDMSGTRQSRMDAAYANWQSKRK</sequence>
<feature type="compositionally biased region" description="Low complexity" evidence="1">
    <location>
        <begin position="64"/>
        <end position="79"/>
    </location>
</feature>
<name>A0A931H747_9BURK</name>
<evidence type="ECO:0000256" key="2">
    <source>
        <dbReference type="SAM" id="SignalP"/>
    </source>
</evidence>
<dbReference type="EMBL" id="JADWYS010000001">
    <property type="protein sequence ID" value="MBG9389595.1"/>
    <property type="molecule type" value="Genomic_DNA"/>
</dbReference>
<feature type="compositionally biased region" description="Basic residues" evidence="1">
    <location>
        <begin position="83"/>
        <end position="104"/>
    </location>
</feature>
<feature type="chain" id="PRO_5037969058" description="Lipoprotein" evidence="2">
    <location>
        <begin position="23"/>
        <end position="144"/>
    </location>
</feature>